<evidence type="ECO:0000256" key="1">
    <source>
        <dbReference type="ARBA" id="ARBA00001942"/>
    </source>
</evidence>
<keyword evidence="13" id="KW-1185">Reference proteome</keyword>
<dbReference type="RefSeq" id="WP_013111306.1">
    <property type="nucleotide sequence ID" value="NC_014148.1"/>
</dbReference>
<evidence type="ECO:0000256" key="9">
    <source>
        <dbReference type="ARBA" id="ARBA00023014"/>
    </source>
</evidence>
<dbReference type="Gene3D" id="3.40.228.10">
    <property type="entry name" value="Dimethylsulfoxide Reductase, domain 2"/>
    <property type="match status" value="1"/>
</dbReference>
<dbReference type="STRING" id="521674.Plim_3054"/>
<dbReference type="HOGENOM" id="CLU_000422_13_4_0"/>
<dbReference type="Proteomes" id="UP000002220">
    <property type="component" value="Chromosome"/>
</dbReference>
<evidence type="ECO:0000313" key="12">
    <source>
        <dbReference type="EMBL" id="ADG68875.1"/>
    </source>
</evidence>
<dbReference type="Pfam" id="PF04879">
    <property type="entry name" value="Molybdop_Fe4S4"/>
    <property type="match status" value="1"/>
</dbReference>
<dbReference type="SMART" id="SM00926">
    <property type="entry name" value="Molybdop_Fe4S4"/>
    <property type="match status" value="1"/>
</dbReference>
<dbReference type="CDD" id="cd02754">
    <property type="entry name" value="MopB_Nitrate-R-NapA-like"/>
    <property type="match status" value="1"/>
</dbReference>
<keyword evidence="7" id="KW-0560">Oxidoreductase</keyword>
<dbReference type="GO" id="GO:0016020">
    <property type="term" value="C:membrane"/>
    <property type="evidence" value="ECO:0007669"/>
    <property type="project" value="TreeGrafter"/>
</dbReference>
<evidence type="ECO:0000256" key="7">
    <source>
        <dbReference type="ARBA" id="ARBA00023002"/>
    </source>
</evidence>
<dbReference type="PANTHER" id="PTHR43105:SF10">
    <property type="entry name" value="NADH-QUINONE OXIDOREDUCTASE SUBUNIT G"/>
    <property type="match status" value="1"/>
</dbReference>
<evidence type="ECO:0000313" key="13">
    <source>
        <dbReference type="Proteomes" id="UP000002220"/>
    </source>
</evidence>
<dbReference type="SUPFAM" id="SSF50692">
    <property type="entry name" value="ADC-like"/>
    <property type="match status" value="1"/>
</dbReference>
<dbReference type="Gene3D" id="2.40.40.20">
    <property type="match status" value="1"/>
</dbReference>
<dbReference type="Pfam" id="PF01568">
    <property type="entry name" value="Molydop_binding"/>
    <property type="match status" value="1"/>
</dbReference>
<dbReference type="GO" id="GO:0046872">
    <property type="term" value="F:metal ion binding"/>
    <property type="evidence" value="ECO:0007669"/>
    <property type="project" value="UniProtKB-KW"/>
</dbReference>
<dbReference type="EMBL" id="CP001744">
    <property type="protein sequence ID" value="ADG68875.1"/>
    <property type="molecule type" value="Genomic_DNA"/>
</dbReference>
<dbReference type="eggNOG" id="COG0243">
    <property type="taxonomic scope" value="Bacteria"/>
</dbReference>
<dbReference type="InterPro" id="IPR006657">
    <property type="entry name" value="MoPterin_dinucl-bd_dom"/>
</dbReference>
<accession>D5SSS4</accession>
<gene>
    <name evidence="12" type="ordered locus">Plim_3054</name>
</gene>
<evidence type="ECO:0000256" key="5">
    <source>
        <dbReference type="ARBA" id="ARBA00022505"/>
    </source>
</evidence>
<comment type="cofactor">
    <cofactor evidence="1">
        <name>Mo-bis(molybdopterin guanine dinucleotide)</name>
        <dbReference type="ChEBI" id="CHEBI:60539"/>
    </cofactor>
</comment>
<dbReference type="KEGG" id="plm:Plim_3054"/>
<evidence type="ECO:0000256" key="3">
    <source>
        <dbReference type="ARBA" id="ARBA00008747"/>
    </source>
</evidence>
<dbReference type="InterPro" id="IPR041957">
    <property type="entry name" value="CT_Nitrate-R-NapA-like"/>
</dbReference>
<keyword evidence="9" id="KW-0411">Iron-sulfur</keyword>
<keyword evidence="4" id="KW-0004">4Fe-4S</keyword>
<dbReference type="PIRSF" id="PIRSF000144">
    <property type="entry name" value="CbbBc"/>
    <property type="match status" value="1"/>
</dbReference>
<dbReference type="InterPro" id="IPR006656">
    <property type="entry name" value="Mopterin_OxRdtase"/>
</dbReference>
<dbReference type="Gene3D" id="2.20.25.90">
    <property type="entry name" value="ADC-like domains"/>
    <property type="match status" value="1"/>
</dbReference>
<proteinExistence type="inferred from homology"/>
<dbReference type="AlphaFoldDB" id="D5SSS4"/>
<evidence type="ECO:0000259" key="11">
    <source>
        <dbReference type="PROSITE" id="PS51669"/>
    </source>
</evidence>
<organism evidence="12 13">
    <name type="scientific">Planctopirus limnophila (strain ATCC 43296 / DSM 3776 / IFAM 1008 / Mu 290)</name>
    <name type="common">Planctomyces limnophilus</name>
    <dbReference type="NCBI Taxonomy" id="521674"/>
    <lineage>
        <taxon>Bacteria</taxon>
        <taxon>Pseudomonadati</taxon>
        <taxon>Planctomycetota</taxon>
        <taxon>Planctomycetia</taxon>
        <taxon>Planctomycetales</taxon>
        <taxon>Planctomycetaceae</taxon>
        <taxon>Planctopirus</taxon>
    </lineage>
</organism>
<dbReference type="GO" id="GO:0045333">
    <property type="term" value="P:cellular respiration"/>
    <property type="evidence" value="ECO:0007669"/>
    <property type="project" value="UniProtKB-ARBA"/>
</dbReference>
<sequence>MSWYQDNPIMQPLQTLLHQREGSLTRALLQQPAGFGLGQLPQSQLPDATTDMVCGFCSTGCGLKVHLKEGEAIGLSPTTSYPVNLGMACPKGWEALRVLDAPDRATTPLYRADKNGRLEPVDWDAALRLFTGRFRQIQEKHGPHSVAFISTGQMPTEEMALLGAVAKFGMGLRHGDGNTRQCMATAVVAYKEAFGFDAPPYTYADFEESDAMVFVGSNPCIAHPIMWERVMRNRRSPEIIVVDPRGNETTMYATQHLAIQPKTDQTLFYGVARLLIEQGRIDEKFVELSTTGFEEFARFVNDYSLARTASETGLEPNQIERFACTIHEKERVSFWWTMGVNQSHQGVRTAQSIINLALMTGNIGKPGTGANSITGQCNAMGSRLFSNTTNLLGGHDFKNADHRAKIAGILSMDESVIPTENSWSYHEIMEGILKEKIKGLWIICTNTAHSWINQNLAREMLSRLDFLVVQDMYHNTETAQMADLVLPAAGWGEKEGTFINSERRIGRIKKVRRAPGKALADFHIFQLVAEYWGCGEQFRRWSSPEAVFEVLKECSRGMPCDFTGVQNYRWIEEQGGVQWPCPEGMTAPVQERRLFEDGCFYHADGRAKFLFEASRPLTELPNEAYPFILLTGRGSASQWHTQTRTAKSPVLRKLYPERPFIEINPADARALKIAHNAWVTVESRRGRMRAMALVTPAVRQGQVFIAMHYEGTNQLTDAVFDPYSKQPSYKACAVNVKGGAE</sequence>
<dbReference type="Gene3D" id="3.40.50.740">
    <property type="match status" value="1"/>
</dbReference>
<dbReference type="GO" id="GO:0043546">
    <property type="term" value="F:molybdopterin cofactor binding"/>
    <property type="evidence" value="ECO:0007669"/>
    <property type="project" value="InterPro"/>
</dbReference>
<evidence type="ECO:0000256" key="2">
    <source>
        <dbReference type="ARBA" id="ARBA00001966"/>
    </source>
</evidence>
<dbReference type="PANTHER" id="PTHR43105">
    <property type="entry name" value="RESPIRATORY NITRATE REDUCTASE"/>
    <property type="match status" value="1"/>
</dbReference>
<dbReference type="PROSITE" id="PS51669">
    <property type="entry name" value="4FE4S_MOW_BIS_MGD"/>
    <property type="match status" value="1"/>
</dbReference>
<dbReference type="InterPro" id="IPR050123">
    <property type="entry name" value="Prok_molybdopt-oxidoreductase"/>
</dbReference>
<comment type="cofactor">
    <cofactor evidence="2">
        <name>[4Fe-4S] cluster</name>
        <dbReference type="ChEBI" id="CHEBI:49883"/>
    </cofactor>
</comment>
<dbReference type="InterPro" id="IPR009010">
    <property type="entry name" value="Asp_de-COase-like_dom_sf"/>
</dbReference>
<evidence type="ECO:0000256" key="8">
    <source>
        <dbReference type="ARBA" id="ARBA00023004"/>
    </source>
</evidence>
<feature type="domain" description="4Fe-4S Mo/W bis-MGD-type" evidence="11">
    <location>
        <begin position="47"/>
        <end position="103"/>
    </location>
</feature>
<comment type="similarity">
    <text evidence="3">Belongs to the prokaryotic molybdopterin-containing oxidoreductase family. NasA/NapA/NarB subfamily.</text>
</comment>
<evidence type="ECO:0000256" key="10">
    <source>
        <dbReference type="ARBA" id="ARBA00023063"/>
    </source>
</evidence>
<dbReference type="GO" id="GO:0051539">
    <property type="term" value="F:4 iron, 4 sulfur cluster binding"/>
    <property type="evidence" value="ECO:0007669"/>
    <property type="project" value="UniProtKB-KW"/>
</dbReference>
<dbReference type="GO" id="GO:0016491">
    <property type="term" value="F:oxidoreductase activity"/>
    <property type="evidence" value="ECO:0007669"/>
    <property type="project" value="UniProtKB-KW"/>
</dbReference>
<dbReference type="SUPFAM" id="SSF53706">
    <property type="entry name" value="Formate dehydrogenase/DMSO reductase, domains 1-3"/>
    <property type="match status" value="1"/>
</dbReference>
<dbReference type="InterPro" id="IPR006963">
    <property type="entry name" value="Mopterin_OxRdtase_4Fe-4S_dom"/>
</dbReference>
<reference evidence="12 13" key="1">
    <citation type="journal article" date="2010" name="Stand. Genomic Sci.">
        <title>Complete genome sequence of Planctomyces limnophilus type strain (Mu 290).</title>
        <authorList>
            <person name="Labutti K."/>
            <person name="Sikorski J."/>
            <person name="Schneider S."/>
            <person name="Nolan M."/>
            <person name="Lucas S."/>
            <person name="Glavina Del Rio T."/>
            <person name="Tice H."/>
            <person name="Cheng J.F."/>
            <person name="Goodwin L."/>
            <person name="Pitluck S."/>
            <person name="Liolios K."/>
            <person name="Ivanova N."/>
            <person name="Mavromatis K."/>
            <person name="Mikhailova N."/>
            <person name="Pati A."/>
            <person name="Chen A."/>
            <person name="Palaniappan K."/>
            <person name="Land M."/>
            <person name="Hauser L."/>
            <person name="Chang Y.J."/>
            <person name="Jeffries C.D."/>
            <person name="Tindall B.J."/>
            <person name="Rohde M."/>
            <person name="Goker M."/>
            <person name="Woyke T."/>
            <person name="Bristow J."/>
            <person name="Eisen J.A."/>
            <person name="Markowitz V."/>
            <person name="Hugenholtz P."/>
            <person name="Kyrpides N.C."/>
            <person name="Klenk H.P."/>
            <person name="Lapidus A."/>
        </authorList>
    </citation>
    <scope>NUCLEOTIDE SEQUENCE [LARGE SCALE GENOMIC DNA]</scope>
    <source>
        <strain evidence="13">ATCC 43296 / DSM 3776 / IFAM 1008 / 290</strain>
    </source>
</reference>
<evidence type="ECO:0000256" key="4">
    <source>
        <dbReference type="ARBA" id="ARBA00022485"/>
    </source>
</evidence>
<dbReference type="GO" id="GO:0042128">
    <property type="term" value="P:nitrate assimilation"/>
    <property type="evidence" value="ECO:0007669"/>
    <property type="project" value="UniProtKB-KW"/>
</dbReference>
<evidence type="ECO:0000256" key="6">
    <source>
        <dbReference type="ARBA" id="ARBA00022723"/>
    </source>
</evidence>
<dbReference type="CDD" id="cd02791">
    <property type="entry name" value="MopB_CT_Nitrate-R-NapA-like"/>
    <property type="match status" value="1"/>
</dbReference>
<name>D5SSS4_PLAL2</name>
<keyword evidence="5" id="KW-0500">Molybdenum</keyword>
<dbReference type="Pfam" id="PF00384">
    <property type="entry name" value="Molybdopterin"/>
    <property type="match status" value="1"/>
</dbReference>
<keyword evidence="10" id="KW-0534">Nitrate assimilation</keyword>
<protein>
    <submittedName>
        <fullName evidence="12">Molybdopterin oxidoreductase</fullName>
    </submittedName>
</protein>
<keyword evidence="8" id="KW-0408">Iron</keyword>
<keyword evidence="6" id="KW-0479">Metal-binding</keyword>